<proteinExistence type="predicted"/>
<dbReference type="Gene3D" id="3.40.1360.10">
    <property type="match status" value="1"/>
</dbReference>
<organism evidence="1 2">
    <name type="scientific">Pseudomonas aeruginosa</name>
    <dbReference type="NCBI Taxonomy" id="287"/>
    <lineage>
        <taxon>Bacteria</taxon>
        <taxon>Pseudomonadati</taxon>
        <taxon>Pseudomonadota</taxon>
        <taxon>Gammaproteobacteria</taxon>
        <taxon>Pseudomonadales</taxon>
        <taxon>Pseudomonadaceae</taxon>
        <taxon>Pseudomonas</taxon>
    </lineage>
</organism>
<gene>
    <name evidence="1" type="ORF">PAERUG_P19_London_7_VIM_2_05_10_06447</name>
</gene>
<dbReference type="AlphaFoldDB" id="A0A9P1RA59"/>
<protein>
    <recommendedName>
        <fullName evidence="3">Toprim domain-containing protein</fullName>
    </recommendedName>
</protein>
<name>A0A9P1RA59_PSEAI</name>
<reference evidence="2" key="1">
    <citation type="submission" date="2015-06" db="EMBL/GenBank/DDBJ databases">
        <authorList>
            <person name="Radhakrishnan Rajesh"/>
            <person name="Underwood Anthony"/>
            <person name="Al-Shahib Ali"/>
        </authorList>
    </citation>
    <scope>NUCLEOTIDE SEQUENCE [LARGE SCALE GENOMIC DNA]</scope>
    <source>
        <strain evidence="2">P19_London_7_VIM_2_05_10</strain>
    </source>
</reference>
<comment type="caution">
    <text evidence="1">The sequence shown here is derived from an EMBL/GenBank/DDBJ whole genome shotgun (WGS) entry which is preliminary data.</text>
</comment>
<dbReference type="InterPro" id="IPR034154">
    <property type="entry name" value="TOPRIM_DnaG/twinkle"/>
</dbReference>
<evidence type="ECO:0000313" key="1">
    <source>
        <dbReference type="EMBL" id="CRQ03258.1"/>
    </source>
</evidence>
<evidence type="ECO:0000313" key="2">
    <source>
        <dbReference type="Proteomes" id="UP000045039"/>
    </source>
</evidence>
<dbReference type="CDD" id="cd01029">
    <property type="entry name" value="TOPRIM_primases"/>
    <property type="match status" value="1"/>
</dbReference>
<dbReference type="Proteomes" id="UP000045039">
    <property type="component" value="Unassembled WGS sequence"/>
</dbReference>
<dbReference type="EMBL" id="CVVU01000265">
    <property type="protein sequence ID" value="CRQ03258.1"/>
    <property type="molecule type" value="Genomic_DNA"/>
</dbReference>
<sequence>MTVRSTQEQFEDIYRQDVIPALENDRELDFKPHEASDEYLNKGECPGCGKRSLYISKSKPYQLKCNRLNQCGYEEKTRERYRHLFENLSERFPSTPENPNATADAYLQRSRGFDISKIAGWYTQGRRPMANGSWADTVRFPLCNGYWERIIDARAVAANEGDKAGIRKGMTYKGDGWEPTGQTYEKNDRVYIVEGIFHAIALWLAGYKVIASISANNFPWRILEENKGKLITWIIALDDDPAAHAVIPKYLAGIRKRGEIGWVALAGQRADGKKRDWDDVYRDGQLDDAFLQEACYRGRLFCATSPMKKAYLLYIKRPRPFFLVEFDNCLYSARVNLTELQKDLDGDDVDGHQPEFAKHTTISQVANCVPRFEYIERDAITGEQRYFFQFDFPNSRLNCKEPLPPSAITEPRGFTKALLERTPGGMFEGGERVLAMLKSEWLRNPSTVRTLPFIGYDEATGAYCYPSFGFHKGKEIMTNDHGFLDIGGDGLKTSARSYPVFQGEAFDPSWFADFRAVFSLNGLAALSWWTGTLFAQQIRSAQSSWPFLELTGVAGSGKTTLLRFLWRLIGRKDEEGIKPSGNGASGIGLLRAMSAVSNMPVVLLESDREKTDAMGRTLTEQYSWDEIKPLFDHNAKLRVTGVKSGNSDTEALIFRGAVCISQNTMVDGSEAILTRIVYLHMTLDHHSPDLKPLADRLKAIPVEQLAGYLRAVLCQENAWLQRYFEAFPHYEQRFMTQSGVSHSRIVLCHAQVMAAAKATQSLFPAWTDRDLESLARHLEARALDRQQSCTAENKTAAQFWQIYHYLNEQTVTVTDSDGETHHEIRETLNHSTEKGLIAVNLNHFQQACRAAGQEVLPTALLQRYLRQSRTHTFIETRKCHSRLEQRSINCWIFKRAG</sequence>
<accession>A0A9P1RA59</accession>
<dbReference type="RefSeq" id="WP_012077219.1">
    <property type="nucleotide sequence ID" value="NZ_BSAN01000010.1"/>
</dbReference>
<evidence type="ECO:0008006" key="3">
    <source>
        <dbReference type="Google" id="ProtNLM"/>
    </source>
</evidence>